<dbReference type="InterPro" id="IPR036397">
    <property type="entry name" value="RNaseH_sf"/>
</dbReference>
<name>A0A315XZN2_RUMFL</name>
<comment type="caution">
    <text evidence="4">The sequence shown here is derived from an EMBL/GenBank/DDBJ whole genome shotgun (WGS) entry which is preliminary data.</text>
</comment>
<dbReference type="GO" id="GO:0003677">
    <property type="term" value="F:DNA binding"/>
    <property type="evidence" value="ECO:0007669"/>
    <property type="project" value="InterPro"/>
</dbReference>
<feature type="domain" description="Integrase catalytic" evidence="3">
    <location>
        <begin position="207"/>
        <end position="369"/>
    </location>
</feature>
<dbReference type="RefSeq" id="WP_109726652.1">
    <property type="nucleotide sequence ID" value="NZ_QGDI01000007.1"/>
</dbReference>
<organism evidence="4 5">
    <name type="scientific">Ruminococcus flavefaciens</name>
    <dbReference type="NCBI Taxonomy" id="1265"/>
    <lineage>
        <taxon>Bacteria</taxon>
        <taxon>Bacillati</taxon>
        <taxon>Bacillota</taxon>
        <taxon>Clostridia</taxon>
        <taxon>Eubacteriales</taxon>
        <taxon>Oscillospiraceae</taxon>
        <taxon>Ruminococcus</taxon>
    </lineage>
</organism>
<dbReference type="EMBL" id="QGDI01000007">
    <property type="protein sequence ID" value="PWJ12194.1"/>
    <property type="molecule type" value="Genomic_DNA"/>
</dbReference>
<reference evidence="4 5" key="1">
    <citation type="submission" date="2018-05" db="EMBL/GenBank/DDBJ databases">
        <title>The Hungate 1000. A catalogue of reference genomes from the rumen microbiome.</title>
        <authorList>
            <person name="Kelly W."/>
        </authorList>
    </citation>
    <scope>NUCLEOTIDE SEQUENCE [LARGE SCALE GENOMIC DNA]</scope>
    <source>
        <strain evidence="4 5">SAb67</strain>
    </source>
</reference>
<dbReference type="InterPro" id="IPR025948">
    <property type="entry name" value="HTH-like_dom"/>
</dbReference>
<dbReference type="InterPro" id="IPR001584">
    <property type="entry name" value="Integrase_cat-core"/>
</dbReference>
<dbReference type="Pfam" id="PF13333">
    <property type="entry name" value="rve_2"/>
    <property type="match status" value="1"/>
</dbReference>
<dbReference type="GO" id="GO:0000150">
    <property type="term" value="F:DNA strand exchange activity"/>
    <property type="evidence" value="ECO:0007669"/>
    <property type="project" value="InterPro"/>
</dbReference>
<evidence type="ECO:0000256" key="2">
    <source>
        <dbReference type="SAM" id="MobiDB-lite"/>
    </source>
</evidence>
<sequence length="375" mass="43969">MSKYTEKDKNEVIIRYESGQTIALISKETGISRGTIYSWLNQSKKEKLKPINMHTFNLMKQKCERLTQMVEILKTAPCTVNSPRIEKYEAIKELSSKYSVSLLCESFDVPKGSYFNYLLRNKNGNTLAAQKREELKPIIETIFHNNNEIFGSGKIHAILKDRGYKVSKETVADIMHENGLFPIRTSSKKLYLKEQAKKKNLLNRQFNVNRPNEVWVGDVTYYNFKEKNYYICVILDLFSRKIISCRVSLHNSTQLISSAFKAAYASRNTDKPLIFHSDQGANYTSKTYQKLLRDYNVEQSFSKAGVPYDNSVVESFFKNMKAEELYRTRYHSEFEFRKAVDKYIEFYNTKRPHNYLNNKTPDEAENNYYQRHQSD</sequence>
<dbReference type="PROSITE" id="PS50994">
    <property type="entry name" value="INTEGRASE"/>
    <property type="match status" value="1"/>
</dbReference>
<dbReference type="Pfam" id="PF00665">
    <property type="entry name" value="rve"/>
    <property type="match status" value="1"/>
</dbReference>
<dbReference type="InterPro" id="IPR048020">
    <property type="entry name" value="Transpos_IS3"/>
</dbReference>
<dbReference type="NCBIfam" id="NF033516">
    <property type="entry name" value="transpos_IS3"/>
    <property type="match status" value="1"/>
</dbReference>
<dbReference type="Gene3D" id="3.30.420.10">
    <property type="entry name" value="Ribonuclease H-like superfamily/Ribonuclease H"/>
    <property type="match status" value="1"/>
</dbReference>
<dbReference type="SUPFAM" id="SSF53098">
    <property type="entry name" value="Ribonuclease H-like"/>
    <property type="match status" value="1"/>
</dbReference>
<dbReference type="InterPro" id="IPR009057">
    <property type="entry name" value="Homeodomain-like_sf"/>
</dbReference>
<accession>A0A315XZN2</accession>
<gene>
    <name evidence="4" type="ORF">IE37_01884</name>
</gene>
<dbReference type="GO" id="GO:0015074">
    <property type="term" value="P:DNA integration"/>
    <property type="evidence" value="ECO:0007669"/>
    <property type="project" value="InterPro"/>
</dbReference>
<dbReference type="SUPFAM" id="SSF46689">
    <property type="entry name" value="Homeodomain-like"/>
    <property type="match status" value="1"/>
</dbReference>
<dbReference type="AlphaFoldDB" id="A0A315XZN2"/>
<evidence type="ECO:0000259" key="3">
    <source>
        <dbReference type="PROSITE" id="PS50994"/>
    </source>
</evidence>
<evidence type="ECO:0000256" key="1">
    <source>
        <dbReference type="ARBA" id="ARBA00002286"/>
    </source>
</evidence>
<dbReference type="Proteomes" id="UP000245720">
    <property type="component" value="Unassembled WGS sequence"/>
</dbReference>
<dbReference type="InterPro" id="IPR050900">
    <property type="entry name" value="Transposase_IS3/IS150/IS904"/>
</dbReference>
<evidence type="ECO:0000313" key="5">
    <source>
        <dbReference type="Proteomes" id="UP000245720"/>
    </source>
</evidence>
<dbReference type="Pfam" id="PF13276">
    <property type="entry name" value="HTH_21"/>
    <property type="match status" value="1"/>
</dbReference>
<dbReference type="Pfam" id="PF02796">
    <property type="entry name" value="HTH_7"/>
    <property type="match status" value="1"/>
</dbReference>
<evidence type="ECO:0000313" key="4">
    <source>
        <dbReference type="EMBL" id="PWJ12194.1"/>
    </source>
</evidence>
<dbReference type="InterPro" id="IPR012337">
    <property type="entry name" value="RNaseH-like_sf"/>
</dbReference>
<protein>
    <submittedName>
        <fullName evidence="4">Transposase InsO family protein</fullName>
    </submittedName>
</protein>
<dbReference type="Gene3D" id="1.10.10.60">
    <property type="entry name" value="Homeodomain-like"/>
    <property type="match status" value="1"/>
</dbReference>
<comment type="function">
    <text evidence="1">Involved in the transposition of the insertion sequence.</text>
</comment>
<proteinExistence type="predicted"/>
<dbReference type="InterPro" id="IPR006120">
    <property type="entry name" value="Resolvase_HTH_dom"/>
</dbReference>
<dbReference type="PANTHER" id="PTHR46889">
    <property type="entry name" value="TRANSPOSASE INSF FOR INSERTION SEQUENCE IS3B-RELATED"/>
    <property type="match status" value="1"/>
</dbReference>
<feature type="region of interest" description="Disordered" evidence="2">
    <location>
        <begin position="354"/>
        <end position="375"/>
    </location>
</feature>
<dbReference type="OrthoDB" id="1757919at2"/>